<dbReference type="AlphaFoldDB" id="A0A2I7SF79"/>
<evidence type="ECO:0000313" key="2">
    <source>
        <dbReference type="Proteomes" id="UP000236592"/>
    </source>
</evidence>
<proteinExistence type="predicted"/>
<name>A0A2I7SF79_9FLAO</name>
<evidence type="ECO:0000313" key="1">
    <source>
        <dbReference type="EMBL" id="AUS04520.1"/>
    </source>
</evidence>
<accession>A0A2I7SF79</accession>
<dbReference type="KEGG" id="taj:C1A40_03090"/>
<dbReference type="Proteomes" id="UP000236592">
    <property type="component" value="Chromosome"/>
</dbReference>
<dbReference type="EMBL" id="CP025938">
    <property type="protein sequence ID" value="AUS04520.1"/>
    <property type="molecule type" value="Genomic_DNA"/>
</dbReference>
<reference evidence="2" key="1">
    <citation type="submission" date="2018-01" db="EMBL/GenBank/DDBJ databases">
        <title>Complete genome of Tamlana sp. UJ94.</title>
        <authorList>
            <person name="Jung J."/>
            <person name="Chung D."/>
            <person name="Bae S.S."/>
            <person name="Baek K."/>
        </authorList>
    </citation>
    <scope>NUCLEOTIDE SEQUENCE [LARGE SCALE GENOMIC DNA]</scope>
    <source>
        <strain evidence="2">UJ94</strain>
    </source>
</reference>
<protein>
    <submittedName>
        <fullName evidence="1">Uncharacterized protein</fullName>
    </submittedName>
</protein>
<gene>
    <name evidence="1" type="ORF">C1A40_03090</name>
</gene>
<organism evidence="1 2">
    <name type="scientific">Pseudotamlana carrageenivorans</name>
    <dbReference type="NCBI Taxonomy" id="2069432"/>
    <lineage>
        <taxon>Bacteria</taxon>
        <taxon>Pseudomonadati</taxon>
        <taxon>Bacteroidota</taxon>
        <taxon>Flavobacteriia</taxon>
        <taxon>Flavobacteriales</taxon>
        <taxon>Flavobacteriaceae</taxon>
        <taxon>Pseudotamlana</taxon>
    </lineage>
</organism>
<sequence length="119" mass="13621">MSNLKNAVMKELVYSSKLIYTIKHQCFEESEGWEALDPIKDSCSTFFKALGASVSFEELWEYDECAKFANTIVGYHVTVIFNGEGAEVYGFPMAAALFFNRNNFVKKEAELYLIEKMEN</sequence>
<keyword evidence="2" id="KW-1185">Reference proteome</keyword>